<evidence type="ECO:0000313" key="1">
    <source>
        <dbReference type="EMBL" id="SAI59004.1"/>
    </source>
</evidence>
<proteinExistence type="predicted"/>
<protein>
    <submittedName>
        <fullName evidence="1">Uncharacterized protein</fullName>
    </submittedName>
</protein>
<accession>A0A157RM88</accession>
<evidence type="ECO:0000313" key="2">
    <source>
        <dbReference type="Proteomes" id="UP000077037"/>
    </source>
</evidence>
<dbReference type="AlphaFoldDB" id="A0A157RM88"/>
<dbReference type="RefSeq" id="WP_066420937.1">
    <property type="nucleotide sequence ID" value="NZ_FKBS01000029.1"/>
</dbReference>
<sequence length="102" mass="10722">MPRGLGPIGQAIVAAVRDGGPMIVRDLAALVCEPKADDGGQAGAGGRSYTLRDVERTCSRLAARGVLRVAEHVRRAHARRPLALYAYAGAGPSFVDVSAVWR</sequence>
<organism evidence="1 2">
    <name type="scientific">Bordetella ansorpii</name>
    <dbReference type="NCBI Taxonomy" id="288768"/>
    <lineage>
        <taxon>Bacteria</taxon>
        <taxon>Pseudomonadati</taxon>
        <taxon>Pseudomonadota</taxon>
        <taxon>Betaproteobacteria</taxon>
        <taxon>Burkholderiales</taxon>
        <taxon>Alcaligenaceae</taxon>
        <taxon>Bordetella</taxon>
    </lineage>
</organism>
<name>A0A157RM88_9BORD</name>
<reference evidence="1 2" key="1">
    <citation type="submission" date="2016-03" db="EMBL/GenBank/DDBJ databases">
        <authorList>
            <consortium name="Pathogen Informatics"/>
        </authorList>
    </citation>
    <scope>NUCLEOTIDE SEQUENCE [LARGE SCALE GENOMIC DNA]</scope>
    <source>
        <strain evidence="1 2">NCTC13364</strain>
    </source>
</reference>
<dbReference type="EMBL" id="FKBS01000029">
    <property type="protein sequence ID" value="SAI59004.1"/>
    <property type="molecule type" value="Genomic_DNA"/>
</dbReference>
<gene>
    <name evidence="1" type="ORF">SAMEA1982600_05200</name>
</gene>
<dbReference type="Proteomes" id="UP000077037">
    <property type="component" value="Unassembled WGS sequence"/>
</dbReference>